<proteinExistence type="inferred from homology"/>
<dbReference type="PANTHER" id="PTHR10366:SF564">
    <property type="entry name" value="STEROL-4-ALPHA-CARBOXYLATE 3-DEHYDROGENASE, DECARBOXYLATING"/>
    <property type="match status" value="1"/>
</dbReference>
<evidence type="ECO:0000313" key="4">
    <source>
        <dbReference type="EMBL" id="KAB2816497.1"/>
    </source>
</evidence>
<dbReference type="OrthoDB" id="9778052at2"/>
<evidence type="ECO:0000313" key="5">
    <source>
        <dbReference type="Proteomes" id="UP000484164"/>
    </source>
</evidence>
<dbReference type="PANTHER" id="PTHR10366">
    <property type="entry name" value="NAD DEPENDENT EPIMERASE/DEHYDRATASE"/>
    <property type="match status" value="1"/>
</dbReference>
<feature type="domain" description="NAD-dependent epimerase/dehydratase" evidence="3">
    <location>
        <begin position="8"/>
        <end position="249"/>
    </location>
</feature>
<evidence type="ECO:0000256" key="1">
    <source>
        <dbReference type="ARBA" id="ARBA00023002"/>
    </source>
</evidence>
<protein>
    <submittedName>
        <fullName evidence="4">NAD-dependent epimerase/dehydratase family protein</fullName>
    </submittedName>
</protein>
<dbReference type="InterPro" id="IPR036291">
    <property type="entry name" value="NAD(P)-bd_dom_sf"/>
</dbReference>
<dbReference type="AlphaFoldDB" id="A0A6L3ZGF0"/>
<accession>A0A6L3ZGF0</accession>
<dbReference type="Pfam" id="PF01370">
    <property type="entry name" value="Epimerase"/>
    <property type="match status" value="1"/>
</dbReference>
<dbReference type="RefSeq" id="WP_151693924.1">
    <property type="nucleotide sequence ID" value="NZ_BMGX01000001.1"/>
</dbReference>
<comment type="caution">
    <text evidence="4">The sequence shown here is derived from an EMBL/GenBank/DDBJ whole genome shotgun (WGS) entry which is preliminary data.</text>
</comment>
<dbReference type="EMBL" id="WBVQ01000002">
    <property type="protein sequence ID" value="KAB2816497.1"/>
    <property type="molecule type" value="Genomic_DNA"/>
</dbReference>
<dbReference type="Proteomes" id="UP000484164">
    <property type="component" value="Unassembled WGS sequence"/>
</dbReference>
<dbReference type="InterPro" id="IPR050425">
    <property type="entry name" value="NAD(P)_dehydrat-like"/>
</dbReference>
<dbReference type="SUPFAM" id="SSF51735">
    <property type="entry name" value="NAD(P)-binding Rossmann-fold domains"/>
    <property type="match status" value="1"/>
</dbReference>
<gene>
    <name evidence="4" type="ORF">F8C82_12510</name>
</gene>
<keyword evidence="1" id="KW-0560">Oxidoreductase</keyword>
<dbReference type="FunFam" id="3.40.50.720:FF:000085">
    <property type="entry name" value="Dihydroflavonol reductase"/>
    <property type="match status" value="1"/>
</dbReference>
<dbReference type="GO" id="GO:0016616">
    <property type="term" value="F:oxidoreductase activity, acting on the CH-OH group of donors, NAD or NADP as acceptor"/>
    <property type="evidence" value="ECO:0007669"/>
    <property type="project" value="TreeGrafter"/>
</dbReference>
<reference evidence="4 5" key="1">
    <citation type="submission" date="2019-10" db="EMBL/GenBank/DDBJ databases">
        <title>Genome sequence of Phaeocystidibacter marisrubri JCM30614 (type strain).</title>
        <authorList>
            <person name="Bowman J.P."/>
        </authorList>
    </citation>
    <scope>NUCLEOTIDE SEQUENCE [LARGE SCALE GENOMIC DNA]</scope>
    <source>
        <strain evidence="4 5">JCM 30614</strain>
    </source>
</reference>
<dbReference type="Gene3D" id="3.40.50.720">
    <property type="entry name" value="NAD(P)-binding Rossmann-like Domain"/>
    <property type="match status" value="1"/>
</dbReference>
<comment type="similarity">
    <text evidence="2">Belongs to the NAD(P)-dependent epimerase/dehydratase family. Dihydroflavonol-4-reductase subfamily.</text>
</comment>
<organism evidence="4 5">
    <name type="scientific">Phaeocystidibacter marisrubri</name>
    <dbReference type="NCBI Taxonomy" id="1577780"/>
    <lineage>
        <taxon>Bacteria</taxon>
        <taxon>Pseudomonadati</taxon>
        <taxon>Bacteroidota</taxon>
        <taxon>Flavobacteriia</taxon>
        <taxon>Flavobacteriales</taxon>
        <taxon>Phaeocystidibacteraceae</taxon>
        <taxon>Phaeocystidibacter</taxon>
    </lineage>
</organism>
<name>A0A6L3ZGF0_9FLAO</name>
<evidence type="ECO:0000256" key="2">
    <source>
        <dbReference type="ARBA" id="ARBA00023445"/>
    </source>
</evidence>
<sequence>MSDKKLTIAVTGASGYIASWVVKKLLQHGYTVHATVRNVEDSEKHVYLYRLQVAHPGQLMLFEADLLVGGFVEAFEHCDTVIHMASPFLISGIKDPQKQLIDPALEGTRNVLSAVNNTPTVTQVVLTSSVVALYNDAVDISEATNKEFDDTCWNTTASKEYSPYNYSKTIAEKEAWKMNKAQSRWTLTTIHPGFVMGPSLNGRSDGASTQFMIQMLRGDFRIGAPEFYFGIVDVRDVAEAHIHAVEREHTPGRYIAVNEVLSMLQISEITQRVTESIDYPLPSNKLSAWMLYLFGPLRGISWKFITRNYGKPFAFDTSKAKSELGVWFRSTDETFRDMVLQLERDNLIR</sequence>
<dbReference type="InterPro" id="IPR001509">
    <property type="entry name" value="Epimerase_deHydtase"/>
</dbReference>
<evidence type="ECO:0000259" key="3">
    <source>
        <dbReference type="Pfam" id="PF01370"/>
    </source>
</evidence>
<keyword evidence="5" id="KW-1185">Reference proteome</keyword>